<proteinExistence type="predicted"/>
<keyword evidence="3" id="KW-1185">Reference proteome</keyword>
<evidence type="ECO:0000256" key="1">
    <source>
        <dbReference type="SAM" id="MobiDB-lite"/>
    </source>
</evidence>
<dbReference type="EMBL" id="JANPWZ010001054">
    <property type="protein sequence ID" value="KAJ3569248.1"/>
    <property type="molecule type" value="Genomic_DNA"/>
</dbReference>
<comment type="caution">
    <text evidence="2">The sequence shown here is derived from an EMBL/GenBank/DDBJ whole genome shotgun (WGS) entry which is preliminary data.</text>
</comment>
<dbReference type="InterPro" id="IPR035979">
    <property type="entry name" value="RBD_domain_sf"/>
</dbReference>
<feature type="region of interest" description="Disordered" evidence="1">
    <location>
        <begin position="191"/>
        <end position="210"/>
    </location>
</feature>
<dbReference type="Proteomes" id="UP001148614">
    <property type="component" value="Unassembled WGS sequence"/>
</dbReference>
<accession>A0A9W8NDF2</accession>
<evidence type="ECO:0000313" key="2">
    <source>
        <dbReference type="EMBL" id="KAJ3569248.1"/>
    </source>
</evidence>
<protein>
    <submittedName>
        <fullName evidence="2">Uncharacterized protein</fullName>
    </submittedName>
</protein>
<sequence length="954" mass="106955">MPLANSQHLTIANLGMGRWNRQPIKTGSSEHDDRVGGGVSLTAVSDFDEDQYGPAASKPNSSNEKSNSIAKPDNSNKGAKLTGSSIRAEPQSSESPSRQASSSSSLSTGGAEPQPRSGNLISSEKARAATMALMDMYNRGRRNRSATTPAQDYHVVMDSPSGHPGDGMSTARSSPIKQMTRRNTGISEIQQQCNGSTPSEHGSQISSLAPSTPNDSAYPFHFQPTKGQHLDKIQYNPNASAFTPTYKSMESAQVTYPRANPSYHRYNQSDGCATGRFSITNEMEAMTIQPGSKYQGQQTHDFPEEQAHNHQVRMQGHINSNTGHVSNEGYPPINHADGFHLPRGQVRERSMSYNDDMPYDEGTYHGLWQYRTNNEPHAMRMNGASYHSLNVQYTPPADAHGYNYGLPGSVSAGSLSQYYPSSLFNASTAMVQYDEEPVKQCLTVGPLQFEMPTKQILANRSEMLQTLTENGQPSLDDVLSTKFLPFIENYKYSFPTEENGVIVIKNIPYETTRGEIIALLGKTSKILNDRQEPVHIIMDRVTSKTQDAFCELTSLDAAVEIVERFTKSAENGRLPRVGNRVVDVEVSSQTVLMKTLFPSSRNGVRWEGTSPHLVTGSEYTWENFKSFFTVEEMVMLGKHIENAQRTIYARICPERPYECMISTLRKIPWYMADYITINQRHAVYKCCTKMIETLVEKIASFKSNANVRRDNTRNTKEKNVEEERLTPQLLDRLVTSAMLCPGFSVVQKHNIAFLANLPEHKSREFNQPRYPDSWRHQWTLTPKANMPIDVLEWYIAVIRTETERVVKSLAIHQKKPLQDIMVDEKIDGYWGFFWTEVNFPVGPVWDNMSLAECGRLEWQAIERILTRAIQGGNIPASYTYESNHIMSALMASMDSVFDTIIRVHRSTAQTFSGWLGIVQDKSALATTGCIAMSLLDWDMIRTRVECKRLILAAA</sequence>
<dbReference type="GO" id="GO:0003676">
    <property type="term" value="F:nucleic acid binding"/>
    <property type="evidence" value="ECO:0007669"/>
    <property type="project" value="InterPro"/>
</dbReference>
<dbReference type="SUPFAM" id="SSF54928">
    <property type="entry name" value="RNA-binding domain, RBD"/>
    <property type="match status" value="1"/>
</dbReference>
<dbReference type="VEuPathDB" id="FungiDB:F4678DRAFT_457097"/>
<reference evidence="2" key="1">
    <citation type="submission" date="2022-07" db="EMBL/GenBank/DDBJ databases">
        <title>Genome Sequence of Xylaria arbuscula.</title>
        <authorList>
            <person name="Buettner E."/>
        </authorList>
    </citation>
    <scope>NUCLEOTIDE SEQUENCE</scope>
    <source>
        <strain evidence="2">VT107</strain>
    </source>
</reference>
<feature type="compositionally biased region" description="Low complexity" evidence="1">
    <location>
        <begin position="87"/>
        <end position="105"/>
    </location>
</feature>
<dbReference type="Gene3D" id="3.30.70.330">
    <property type="match status" value="1"/>
</dbReference>
<feature type="compositionally biased region" description="Polar residues" evidence="1">
    <location>
        <begin position="73"/>
        <end position="85"/>
    </location>
</feature>
<feature type="region of interest" description="Disordered" evidence="1">
    <location>
        <begin position="18"/>
        <end position="122"/>
    </location>
</feature>
<organism evidence="2 3">
    <name type="scientific">Xylaria arbuscula</name>
    <dbReference type="NCBI Taxonomy" id="114810"/>
    <lineage>
        <taxon>Eukaryota</taxon>
        <taxon>Fungi</taxon>
        <taxon>Dikarya</taxon>
        <taxon>Ascomycota</taxon>
        <taxon>Pezizomycotina</taxon>
        <taxon>Sordariomycetes</taxon>
        <taxon>Xylariomycetidae</taxon>
        <taxon>Xylariales</taxon>
        <taxon>Xylariaceae</taxon>
        <taxon>Xylaria</taxon>
    </lineage>
</organism>
<feature type="compositionally biased region" description="Low complexity" evidence="1">
    <location>
        <begin position="57"/>
        <end position="68"/>
    </location>
</feature>
<name>A0A9W8NDF2_9PEZI</name>
<dbReference type="AlphaFoldDB" id="A0A9W8NDF2"/>
<dbReference type="InterPro" id="IPR012677">
    <property type="entry name" value="Nucleotide-bd_a/b_plait_sf"/>
</dbReference>
<evidence type="ECO:0000313" key="3">
    <source>
        <dbReference type="Proteomes" id="UP001148614"/>
    </source>
</evidence>
<gene>
    <name evidence="2" type="ORF">NPX13_g6150</name>
</gene>